<evidence type="ECO:0000256" key="5">
    <source>
        <dbReference type="ARBA" id="ARBA00022729"/>
    </source>
</evidence>
<proteinExistence type="inferred from homology"/>
<evidence type="ECO:0000256" key="1">
    <source>
        <dbReference type="ARBA" id="ARBA00004613"/>
    </source>
</evidence>
<keyword evidence="5 7" id="KW-0732">Signal</keyword>
<feature type="signal peptide" evidence="7">
    <location>
        <begin position="1"/>
        <end position="22"/>
    </location>
</feature>
<evidence type="ECO:0000256" key="7">
    <source>
        <dbReference type="SAM" id="SignalP"/>
    </source>
</evidence>
<dbReference type="Pfam" id="PF05498">
    <property type="entry name" value="RALF"/>
    <property type="match status" value="1"/>
</dbReference>
<keyword evidence="4" id="KW-0372">Hormone</keyword>
<dbReference type="GO" id="GO:0040008">
    <property type="term" value="P:regulation of growth"/>
    <property type="evidence" value="ECO:0007669"/>
    <property type="project" value="UniProtKB-ARBA"/>
</dbReference>
<evidence type="ECO:0000256" key="6">
    <source>
        <dbReference type="ARBA" id="ARBA00023157"/>
    </source>
</evidence>
<organism evidence="8 9">
    <name type="scientific">Malus domestica</name>
    <name type="common">Apple</name>
    <name type="synonym">Pyrus malus</name>
    <dbReference type="NCBI Taxonomy" id="3750"/>
    <lineage>
        <taxon>Eukaryota</taxon>
        <taxon>Viridiplantae</taxon>
        <taxon>Streptophyta</taxon>
        <taxon>Embryophyta</taxon>
        <taxon>Tracheophyta</taxon>
        <taxon>Spermatophyta</taxon>
        <taxon>Magnoliopsida</taxon>
        <taxon>eudicotyledons</taxon>
        <taxon>Gunneridae</taxon>
        <taxon>Pentapetalae</taxon>
        <taxon>rosids</taxon>
        <taxon>fabids</taxon>
        <taxon>Rosales</taxon>
        <taxon>Rosaceae</taxon>
        <taxon>Amygdaloideae</taxon>
        <taxon>Maleae</taxon>
        <taxon>Malus</taxon>
    </lineage>
</organism>
<name>A0A498IZ81_MALDO</name>
<comment type="caution">
    <text evidence="8">The sequence shown here is derived from an EMBL/GenBank/DDBJ whole genome shotgun (WGS) entry which is preliminary data.</text>
</comment>
<accession>A0A498IZ81</accession>
<evidence type="ECO:0000313" key="9">
    <source>
        <dbReference type="Proteomes" id="UP000290289"/>
    </source>
</evidence>
<evidence type="ECO:0008006" key="10">
    <source>
        <dbReference type="Google" id="ProtNLM"/>
    </source>
</evidence>
<comment type="similarity">
    <text evidence="2">Belongs to the plant rapid alkalinization factor (RALF) family.</text>
</comment>
<feature type="chain" id="PRO_5019768945" description="Rapid ALkalinization Factor" evidence="7">
    <location>
        <begin position="23"/>
        <end position="116"/>
    </location>
</feature>
<evidence type="ECO:0000256" key="2">
    <source>
        <dbReference type="ARBA" id="ARBA00009178"/>
    </source>
</evidence>
<gene>
    <name evidence="8" type="ORF">DVH24_028542</name>
</gene>
<comment type="subcellular location">
    <subcellularLocation>
        <location evidence="1">Secreted</location>
    </subcellularLocation>
</comment>
<dbReference type="GO" id="GO:0005576">
    <property type="term" value="C:extracellular region"/>
    <property type="evidence" value="ECO:0007669"/>
    <property type="project" value="UniProtKB-SubCell"/>
</dbReference>
<reference evidence="8 9" key="1">
    <citation type="submission" date="2018-10" db="EMBL/GenBank/DDBJ databases">
        <title>A high-quality apple genome assembly.</title>
        <authorList>
            <person name="Hu J."/>
        </authorList>
    </citation>
    <scope>NUCLEOTIDE SEQUENCE [LARGE SCALE GENOMIC DNA]</scope>
    <source>
        <strain evidence="9">cv. HFTH1</strain>
        <tissue evidence="8">Young leaf</tissue>
    </source>
</reference>
<dbReference type="Proteomes" id="UP000290289">
    <property type="component" value="Chromosome 10"/>
</dbReference>
<keyword evidence="6" id="KW-1015">Disulfide bond</keyword>
<keyword evidence="9" id="KW-1185">Reference proteome</keyword>
<evidence type="ECO:0000256" key="3">
    <source>
        <dbReference type="ARBA" id="ARBA00022525"/>
    </source>
</evidence>
<keyword evidence="3" id="KW-0964">Secreted</keyword>
<sequence>MKSFILCFLLISLVVLNSEVQARRNGIDPGVVDPCKRPGGPHPGCNGNTQPVRPYDRDCSTILRCRDAAIDEVIKYGAVKIGAAEDEVSTEQNDECEVAMEGTMAVGKPKVIQATK</sequence>
<dbReference type="GO" id="GO:0005179">
    <property type="term" value="F:hormone activity"/>
    <property type="evidence" value="ECO:0007669"/>
    <property type="project" value="UniProtKB-KW"/>
</dbReference>
<dbReference type="AlphaFoldDB" id="A0A498IZ81"/>
<evidence type="ECO:0000313" key="8">
    <source>
        <dbReference type="EMBL" id="RXH87042.1"/>
    </source>
</evidence>
<evidence type="ECO:0000256" key="4">
    <source>
        <dbReference type="ARBA" id="ARBA00022702"/>
    </source>
</evidence>
<protein>
    <recommendedName>
        <fullName evidence="10">Rapid ALkalinization Factor</fullName>
    </recommendedName>
</protein>
<dbReference type="InterPro" id="IPR008801">
    <property type="entry name" value="RALF"/>
</dbReference>
<dbReference type="EMBL" id="RDQH01000336">
    <property type="protein sequence ID" value="RXH87042.1"/>
    <property type="molecule type" value="Genomic_DNA"/>
</dbReference>